<dbReference type="SMART" id="SM00220">
    <property type="entry name" value="S_TKc"/>
    <property type="match status" value="1"/>
</dbReference>
<accession>A0ABR8CVL0</accession>
<dbReference type="Gene3D" id="1.10.510.10">
    <property type="entry name" value="Transferase(Phosphotransferase) domain 1"/>
    <property type="match status" value="1"/>
</dbReference>
<dbReference type="PANTHER" id="PTHR24363:SF0">
    <property type="entry name" value="SERINE_THREONINE KINASE LIKE DOMAIN CONTAINING 1"/>
    <property type="match status" value="1"/>
</dbReference>
<dbReference type="EC" id="2.7.11.1" evidence="1"/>
<keyword evidence="3" id="KW-0808">Transferase</keyword>
<evidence type="ECO:0000256" key="3">
    <source>
        <dbReference type="ARBA" id="ARBA00022679"/>
    </source>
</evidence>
<dbReference type="GO" id="GO:0004674">
    <property type="term" value="F:protein serine/threonine kinase activity"/>
    <property type="evidence" value="ECO:0007669"/>
    <property type="project" value="UniProtKB-KW"/>
</dbReference>
<evidence type="ECO:0000256" key="4">
    <source>
        <dbReference type="ARBA" id="ARBA00022741"/>
    </source>
</evidence>
<feature type="binding site" evidence="9">
    <location>
        <position position="41"/>
    </location>
    <ligand>
        <name>ATP</name>
        <dbReference type="ChEBI" id="CHEBI:30616"/>
    </ligand>
</feature>
<proteinExistence type="predicted"/>
<evidence type="ECO:0000256" key="8">
    <source>
        <dbReference type="ARBA" id="ARBA00048679"/>
    </source>
</evidence>
<dbReference type="Proteomes" id="UP000607281">
    <property type="component" value="Unassembled WGS sequence"/>
</dbReference>
<dbReference type="InterPro" id="IPR017441">
    <property type="entry name" value="Protein_kinase_ATP_BS"/>
</dbReference>
<dbReference type="PROSITE" id="PS00107">
    <property type="entry name" value="PROTEIN_KINASE_ATP"/>
    <property type="match status" value="1"/>
</dbReference>
<keyword evidence="4 9" id="KW-0547">Nucleotide-binding</keyword>
<comment type="catalytic activity">
    <reaction evidence="8">
        <text>L-seryl-[protein] + ATP = O-phospho-L-seryl-[protein] + ADP + H(+)</text>
        <dbReference type="Rhea" id="RHEA:17989"/>
        <dbReference type="Rhea" id="RHEA-COMP:9863"/>
        <dbReference type="Rhea" id="RHEA-COMP:11604"/>
        <dbReference type="ChEBI" id="CHEBI:15378"/>
        <dbReference type="ChEBI" id="CHEBI:29999"/>
        <dbReference type="ChEBI" id="CHEBI:30616"/>
        <dbReference type="ChEBI" id="CHEBI:83421"/>
        <dbReference type="ChEBI" id="CHEBI:456216"/>
        <dbReference type="EC" id="2.7.11.1"/>
    </reaction>
</comment>
<keyword evidence="2 11" id="KW-0723">Serine/threonine-protein kinase</keyword>
<dbReference type="InterPro" id="IPR011009">
    <property type="entry name" value="Kinase-like_dom_sf"/>
</dbReference>
<dbReference type="InterPro" id="IPR000719">
    <property type="entry name" value="Prot_kinase_dom"/>
</dbReference>
<comment type="catalytic activity">
    <reaction evidence="7">
        <text>L-threonyl-[protein] + ATP = O-phospho-L-threonyl-[protein] + ADP + H(+)</text>
        <dbReference type="Rhea" id="RHEA:46608"/>
        <dbReference type="Rhea" id="RHEA-COMP:11060"/>
        <dbReference type="Rhea" id="RHEA-COMP:11605"/>
        <dbReference type="ChEBI" id="CHEBI:15378"/>
        <dbReference type="ChEBI" id="CHEBI:30013"/>
        <dbReference type="ChEBI" id="CHEBI:30616"/>
        <dbReference type="ChEBI" id="CHEBI:61977"/>
        <dbReference type="ChEBI" id="CHEBI:456216"/>
        <dbReference type="EC" id="2.7.11.1"/>
    </reaction>
</comment>
<evidence type="ECO:0000256" key="5">
    <source>
        <dbReference type="ARBA" id="ARBA00022777"/>
    </source>
</evidence>
<evidence type="ECO:0000256" key="9">
    <source>
        <dbReference type="PROSITE-ProRule" id="PRU10141"/>
    </source>
</evidence>
<dbReference type="RefSeq" id="WP_190409643.1">
    <property type="nucleotide sequence ID" value="NZ_JACJRF010000086.1"/>
</dbReference>
<dbReference type="Pfam" id="PF00069">
    <property type="entry name" value="Pkinase"/>
    <property type="match status" value="1"/>
</dbReference>
<dbReference type="Pfam" id="PF26309">
    <property type="entry name" value="DUF8082"/>
    <property type="match status" value="2"/>
</dbReference>
<dbReference type="SUPFAM" id="SSF56112">
    <property type="entry name" value="Protein kinase-like (PK-like)"/>
    <property type="match status" value="1"/>
</dbReference>
<evidence type="ECO:0000313" key="12">
    <source>
        <dbReference type="Proteomes" id="UP000607281"/>
    </source>
</evidence>
<protein>
    <recommendedName>
        <fullName evidence="1">non-specific serine/threonine protein kinase</fullName>
        <ecNumber evidence="1">2.7.11.1</ecNumber>
    </recommendedName>
</protein>
<dbReference type="EMBL" id="JACJRF010000086">
    <property type="protein sequence ID" value="MBD2347241.1"/>
    <property type="molecule type" value="Genomic_DNA"/>
</dbReference>
<evidence type="ECO:0000256" key="2">
    <source>
        <dbReference type="ARBA" id="ARBA00022527"/>
    </source>
</evidence>
<evidence type="ECO:0000256" key="6">
    <source>
        <dbReference type="ARBA" id="ARBA00022840"/>
    </source>
</evidence>
<evidence type="ECO:0000256" key="1">
    <source>
        <dbReference type="ARBA" id="ARBA00012513"/>
    </source>
</evidence>
<gene>
    <name evidence="11" type="ORF">H6G18_24375</name>
</gene>
<sequence>MLDNLLVGRYQIRQMLGGGGFGKTYVALDTQRPGQPKCVVKHFQPVTHNPEFMETARRLFTSEAETLERLGYHDQIPRLLAYFEENQEFFLVQEFIEGHSLKVELPPNQCWTEEQVILLLQQGLDILQFIHHHKVIHRDIKPENMIRRLQDGKLVLIDFGAVKLVQTQISAISGQTEMTVAIGTPGYMPLEQFRGKPHLNSDIYSLGMVCIQALTGVHPRELGEDAISGEILWQNRAKVSPALASVLSKMVLNNFKLRYQSATEVLEGLQQSFHPQAETQITVAPSTLAQQPQVILTQQQLVGLHGNNSSILSLKQYKHLENILMTFVGPIAQTLLRRAASAASYQELVDNLALHLTASQQTEFKKTAMSLMEQPTKLTIEHENNSGNLTQKLQPVVNHEINNAFIHQCQQELLNLIGPIAIFLIQKAIKSTNINTTRTEFIKVLSDAIPDDQKAFEFQKRLLP</sequence>
<keyword evidence="6 9" id="KW-0067">ATP-binding</keyword>
<name>A0ABR8CVL0_9NOST</name>
<evidence type="ECO:0000256" key="7">
    <source>
        <dbReference type="ARBA" id="ARBA00047899"/>
    </source>
</evidence>
<feature type="domain" description="Protein kinase" evidence="10">
    <location>
        <begin position="10"/>
        <end position="277"/>
    </location>
</feature>
<dbReference type="PANTHER" id="PTHR24363">
    <property type="entry name" value="SERINE/THREONINE PROTEIN KINASE"/>
    <property type="match status" value="1"/>
</dbReference>
<dbReference type="PROSITE" id="PS50011">
    <property type="entry name" value="PROTEIN_KINASE_DOM"/>
    <property type="match status" value="1"/>
</dbReference>
<dbReference type="CDD" id="cd14014">
    <property type="entry name" value="STKc_PknB_like"/>
    <property type="match status" value="1"/>
</dbReference>
<keyword evidence="12" id="KW-1185">Reference proteome</keyword>
<dbReference type="InterPro" id="IPR058395">
    <property type="entry name" value="DUF8082"/>
</dbReference>
<evidence type="ECO:0000313" key="11">
    <source>
        <dbReference type="EMBL" id="MBD2347241.1"/>
    </source>
</evidence>
<comment type="caution">
    <text evidence="11">The sequence shown here is derived from an EMBL/GenBank/DDBJ whole genome shotgun (WGS) entry which is preliminary data.</text>
</comment>
<reference evidence="11 12" key="1">
    <citation type="journal article" date="2020" name="ISME J.">
        <title>Comparative genomics reveals insights into cyanobacterial evolution and habitat adaptation.</title>
        <authorList>
            <person name="Chen M.Y."/>
            <person name="Teng W.K."/>
            <person name="Zhao L."/>
            <person name="Hu C.X."/>
            <person name="Zhou Y.K."/>
            <person name="Han B.P."/>
            <person name="Song L.R."/>
            <person name="Shu W.S."/>
        </authorList>
    </citation>
    <scope>NUCLEOTIDE SEQUENCE [LARGE SCALE GENOMIC DNA]</scope>
    <source>
        <strain evidence="11 12">FACHB-260</strain>
    </source>
</reference>
<evidence type="ECO:0000259" key="10">
    <source>
        <dbReference type="PROSITE" id="PS50011"/>
    </source>
</evidence>
<keyword evidence="5 11" id="KW-0418">Kinase</keyword>
<organism evidence="11 12">
    <name type="scientific">Anabaena subtropica FACHB-260</name>
    <dbReference type="NCBI Taxonomy" id="2692884"/>
    <lineage>
        <taxon>Bacteria</taxon>
        <taxon>Bacillati</taxon>
        <taxon>Cyanobacteriota</taxon>
        <taxon>Cyanophyceae</taxon>
        <taxon>Nostocales</taxon>
        <taxon>Nostocaceae</taxon>
        <taxon>Anabaena</taxon>
    </lineage>
</organism>